<reference evidence="4" key="3">
    <citation type="journal article" date="2005" name="Nature">
        <title>The map-based sequence of the rice genome.</title>
        <authorList>
            <consortium name="International rice genome sequencing project (IRGSP)"/>
            <person name="Matsumoto T."/>
            <person name="Wu J."/>
            <person name="Kanamori H."/>
            <person name="Katayose Y."/>
            <person name="Fujisawa M."/>
            <person name="Namiki N."/>
            <person name="Mizuno H."/>
            <person name="Yamamoto K."/>
            <person name="Antonio B.A."/>
            <person name="Baba T."/>
            <person name="Sakata K."/>
            <person name="Nagamura Y."/>
            <person name="Aoki H."/>
            <person name="Arikawa K."/>
            <person name="Arita K."/>
            <person name="Bito T."/>
            <person name="Chiden Y."/>
            <person name="Fujitsuka N."/>
            <person name="Fukunaka R."/>
            <person name="Hamada M."/>
            <person name="Harada C."/>
            <person name="Hayashi A."/>
            <person name="Hijishita S."/>
            <person name="Honda M."/>
            <person name="Hosokawa S."/>
            <person name="Ichikawa Y."/>
            <person name="Idonuma A."/>
            <person name="Iijima M."/>
            <person name="Ikeda M."/>
            <person name="Ikeno M."/>
            <person name="Ito K."/>
            <person name="Ito S."/>
            <person name="Ito T."/>
            <person name="Ito Y."/>
            <person name="Ito Y."/>
            <person name="Iwabuchi A."/>
            <person name="Kamiya K."/>
            <person name="Karasawa W."/>
            <person name="Kurita K."/>
            <person name="Katagiri S."/>
            <person name="Kikuta A."/>
            <person name="Kobayashi H."/>
            <person name="Kobayashi N."/>
            <person name="Machita K."/>
            <person name="Maehara T."/>
            <person name="Masukawa M."/>
            <person name="Mizubayashi T."/>
            <person name="Mukai Y."/>
            <person name="Nagasaki H."/>
            <person name="Nagata Y."/>
            <person name="Naito S."/>
            <person name="Nakashima M."/>
            <person name="Nakama Y."/>
            <person name="Nakamichi Y."/>
            <person name="Nakamura M."/>
            <person name="Meguro A."/>
            <person name="Negishi M."/>
            <person name="Ohta I."/>
            <person name="Ohta T."/>
            <person name="Okamoto M."/>
            <person name="Ono N."/>
            <person name="Saji S."/>
            <person name="Sakaguchi M."/>
            <person name="Sakai K."/>
            <person name="Shibata M."/>
            <person name="Shimokawa T."/>
            <person name="Song J."/>
            <person name="Takazaki Y."/>
            <person name="Terasawa K."/>
            <person name="Tsugane M."/>
            <person name="Tsuji K."/>
            <person name="Ueda S."/>
            <person name="Waki K."/>
            <person name="Yamagata H."/>
            <person name="Yamamoto M."/>
            <person name="Yamamoto S."/>
            <person name="Yamane H."/>
            <person name="Yoshiki S."/>
            <person name="Yoshihara R."/>
            <person name="Yukawa K."/>
            <person name="Zhong H."/>
            <person name="Yano M."/>
            <person name="Yuan Q."/>
            <person name="Ouyang S."/>
            <person name="Liu J."/>
            <person name="Jones K.M."/>
            <person name="Gansberger K."/>
            <person name="Moffat K."/>
            <person name="Hill J."/>
            <person name="Bera J."/>
            <person name="Fadrosh D."/>
            <person name="Jin S."/>
            <person name="Johri S."/>
            <person name="Kim M."/>
            <person name="Overton L."/>
            <person name="Reardon M."/>
            <person name="Tsitrin T."/>
            <person name="Vuong H."/>
            <person name="Weaver B."/>
            <person name="Ciecko A."/>
            <person name="Tallon L."/>
            <person name="Jackson J."/>
            <person name="Pai G."/>
            <person name="Aken S.V."/>
            <person name="Utterback T."/>
            <person name="Reidmuller S."/>
            <person name="Feldblyum T."/>
            <person name="Hsiao J."/>
            <person name="Zismann V."/>
            <person name="Iobst S."/>
            <person name="de Vazeille A.R."/>
            <person name="Buell C.R."/>
            <person name="Ying K."/>
            <person name="Li Y."/>
            <person name="Lu T."/>
            <person name="Huang Y."/>
            <person name="Zhao Q."/>
            <person name="Feng Q."/>
            <person name="Zhang L."/>
            <person name="Zhu J."/>
            <person name="Weng Q."/>
            <person name="Mu J."/>
            <person name="Lu Y."/>
            <person name="Fan D."/>
            <person name="Liu Y."/>
            <person name="Guan J."/>
            <person name="Zhang Y."/>
            <person name="Yu S."/>
            <person name="Liu X."/>
            <person name="Zhang Y."/>
            <person name="Hong G."/>
            <person name="Han B."/>
            <person name="Choisne N."/>
            <person name="Demange N."/>
            <person name="Orjeda G."/>
            <person name="Samain S."/>
            <person name="Cattolico L."/>
            <person name="Pelletier E."/>
            <person name="Couloux A."/>
            <person name="Segurens B."/>
            <person name="Wincker P."/>
            <person name="D'Hont A."/>
            <person name="Scarpelli C."/>
            <person name="Weissenbach J."/>
            <person name="Salanoubat M."/>
            <person name="Quetier F."/>
            <person name="Yu Y."/>
            <person name="Kim H.R."/>
            <person name="Rambo T."/>
            <person name="Currie J."/>
            <person name="Collura K."/>
            <person name="Luo M."/>
            <person name="Yang T."/>
            <person name="Ammiraju J.S.S."/>
            <person name="Engler F."/>
            <person name="Soderlund C."/>
            <person name="Wing R.A."/>
            <person name="Palmer L.E."/>
            <person name="de la Bastide M."/>
            <person name="Spiegel L."/>
            <person name="Nascimento L."/>
            <person name="Zutavern T."/>
            <person name="O'Shaughnessy A."/>
            <person name="Dike S."/>
            <person name="Dedhia N."/>
            <person name="Preston R."/>
            <person name="Balija V."/>
            <person name="McCombie W.R."/>
            <person name="Chow T."/>
            <person name="Chen H."/>
            <person name="Chung M."/>
            <person name="Chen C."/>
            <person name="Shaw J."/>
            <person name="Wu H."/>
            <person name="Hsiao K."/>
            <person name="Chao Y."/>
            <person name="Chu M."/>
            <person name="Cheng C."/>
            <person name="Hour A."/>
            <person name="Lee P."/>
            <person name="Lin S."/>
            <person name="Lin Y."/>
            <person name="Liou J."/>
            <person name="Liu S."/>
            <person name="Hsing Y."/>
            <person name="Raghuvanshi S."/>
            <person name="Mohanty A."/>
            <person name="Bharti A.K."/>
            <person name="Gaur A."/>
            <person name="Gupta V."/>
            <person name="Kumar D."/>
            <person name="Ravi V."/>
            <person name="Vij S."/>
            <person name="Kapur A."/>
            <person name="Khurana P."/>
            <person name="Khurana P."/>
            <person name="Khurana J.P."/>
            <person name="Tyagi A.K."/>
            <person name="Gaikwad K."/>
            <person name="Singh A."/>
            <person name="Dalal V."/>
            <person name="Srivastava S."/>
            <person name="Dixit A."/>
            <person name="Pal A.K."/>
            <person name="Ghazi I.A."/>
            <person name="Yadav M."/>
            <person name="Pandit A."/>
            <person name="Bhargava A."/>
            <person name="Sureshbabu K."/>
            <person name="Batra K."/>
            <person name="Sharma T.R."/>
            <person name="Mohapatra T."/>
            <person name="Singh N.K."/>
            <person name="Messing J."/>
            <person name="Nelson A.B."/>
            <person name="Fuks G."/>
            <person name="Kavchok S."/>
            <person name="Keizer G."/>
            <person name="Linton E."/>
            <person name="Llaca V."/>
            <person name="Song R."/>
            <person name="Tanyolac B."/>
            <person name="Young S."/>
            <person name="Ho-Il K."/>
            <person name="Hahn J.H."/>
            <person name="Sangsakoo G."/>
            <person name="Vanavichit A."/>
            <person name="de Mattos Luiz.A.T."/>
            <person name="Zimmer P.D."/>
            <person name="Malone G."/>
            <person name="Dellagostin O."/>
            <person name="de Oliveira A.C."/>
            <person name="Bevan M."/>
            <person name="Bancroft I."/>
            <person name="Minx P."/>
            <person name="Cordum H."/>
            <person name="Wilson R."/>
            <person name="Cheng Z."/>
            <person name="Jin W."/>
            <person name="Jiang J."/>
            <person name="Leong S.A."/>
            <person name="Iwama H."/>
            <person name="Gojobori T."/>
            <person name="Itoh T."/>
            <person name="Niimura Y."/>
            <person name="Fujii Y."/>
            <person name="Habara T."/>
            <person name="Sakai H."/>
            <person name="Sato Y."/>
            <person name="Wilson G."/>
            <person name="Kumar K."/>
            <person name="McCouch S."/>
            <person name="Juretic N."/>
            <person name="Hoen D."/>
            <person name="Wright S."/>
            <person name="Bruskiewich R."/>
            <person name="Bureau T."/>
            <person name="Miyao A."/>
            <person name="Hirochika H."/>
            <person name="Nishikawa T."/>
            <person name="Kadowaki K."/>
            <person name="Sugiura M."/>
            <person name="Burr B."/>
            <person name="Sasaki T."/>
        </authorList>
    </citation>
    <scope>NUCLEOTIDE SEQUENCE [LARGE SCALE GENOMIC DNA]</scope>
    <source>
        <strain evidence="4">cv. Nipponbare</strain>
    </source>
</reference>
<reference evidence="4" key="4">
    <citation type="journal article" date="2008" name="Nucleic Acids Res.">
        <title>The rice annotation project database (RAP-DB): 2008 update.</title>
        <authorList>
            <consortium name="The rice annotation project (RAP)"/>
        </authorList>
    </citation>
    <scope>GENOME REANNOTATION</scope>
    <source>
        <strain evidence="4">cv. Nipponbare</strain>
    </source>
</reference>
<feature type="compositionally biased region" description="Polar residues" evidence="1">
    <location>
        <begin position="216"/>
        <end position="231"/>
    </location>
</feature>
<dbReference type="PANTHER" id="PTHR33067">
    <property type="entry name" value="RNA-DIRECTED DNA POLYMERASE-RELATED"/>
    <property type="match status" value="1"/>
</dbReference>
<reference evidence="2" key="1">
    <citation type="submission" date="2002-02" db="EMBL/GenBank/DDBJ databases">
        <title>Rice Genomic Sequence.</title>
        <authorList>
            <person name="Wing R.A."/>
            <person name="Yu Y."/>
            <person name="Soderlund C."/>
            <person name="Chen M."/>
            <person name="Kim H.-R."/>
            <person name="Rambo T."/>
            <person name="Saski C."/>
            <person name="Henry D."/>
            <person name="Oates R."/>
            <person name="Simmons J."/>
        </authorList>
    </citation>
    <scope>NUCLEOTIDE SEQUENCE</scope>
</reference>
<protein>
    <submittedName>
        <fullName evidence="2">Retroelement</fullName>
    </submittedName>
</protein>
<evidence type="ECO:0000313" key="4">
    <source>
        <dbReference type="Proteomes" id="UP000000763"/>
    </source>
</evidence>
<organism evidence="2 4">
    <name type="scientific">Oryza sativa subsp. japonica</name>
    <name type="common">Rice</name>
    <dbReference type="NCBI Taxonomy" id="39947"/>
    <lineage>
        <taxon>Eukaryota</taxon>
        <taxon>Viridiplantae</taxon>
        <taxon>Streptophyta</taxon>
        <taxon>Embryophyta</taxon>
        <taxon>Tracheophyta</taxon>
        <taxon>Spermatophyta</taxon>
        <taxon>Magnoliopsida</taxon>
        <taxon>Liliopsida</taxon>
        <taxon>Poales</taxon>
        <taxon>Poaceae</taxon>
        <taxon>BOP clade</taxon>
        <taxon>Oryzoideae</taxon>
        <taxon>Oryzeae</taxon>
        <taxon>Oryzinae</taxon>
        <taxon>Oryza</taxon>
        <taxon>Oryza sativa</taxon>
    </lineage>
</organism>
<accession>A0A5S6R982</accession>
<reference evidence="3" key="2">
    <citation type="submission" date="2002-04" db="EMBL/GenBank/DDBJ databases">
        <title>Rice Genomic Sequence.</title>
        <authorList>
            <person name="Wing R.A."/>
            <person name="Yu Y."/>
            <person name="Yang T.J."/>
            <person name="Nah G."/>
            <person name="Soderlund C."/>
            <person name="Chen M."/>
            <person name="Kim H.-R."/>
            <person name="Rambo T."/>
            <person name="Saski C."/>
            <person name="Henry D."/>
            <person name="Oates R."/>
            <person name="Simmons J."/>
        </authorList>
    </citation>
    <scope>NUCLEOTIDE SEQUENCE</scope>
</reference>
<dbReference type="EMBL" id="AC079179">
    <property type="protein sequence ID" value="AAL31663.1"/>
    <property type="molecule type" value="Genomic_DNA"/>
</dbReference>
<proteinExistence type="predicted"/>
<dbReference type="AlphaFoldDB" id="A0A5S6R982"/>
<evidence type="ECO:0000313" key="3">
    <source>
        <dbReference type="EMBL" id="AAM08717.1"/>
    </source>
</evidence>
<dbReference type="Proteomes" id="UP000000763">
    <property type="component" value="Chromosome 10"/>
</dbReference>
<dbReference type="PANTHER" id="PTHR33067:SF32">
    <property type="entry name" value="ASPARTIC PEPTIDASE DDI1-TYPE DOMAIN-CONTAINING PROTEIN"/>
    <property type="match status" value="1"/>
</dbReference>
<feature type="region of interest" description="Disordered" evidence="1">
    <location>
        <begin position="197"/>
        <end position="239"/>
    </location>
</feature>
<evidence type="ECO:0000256" key="1">
    <source>
        <dbReference type="SAM" id="MobiDB-lite"/>
    </source>
</evidence>
<sequence>MDESIPKAWERLQEYVAACPHHGMEEWVILQSCYNGLTPMSCDHLDVAAGGAFFSKTVCGSTGHFGNDCSETREEAMYMGNKNNNGFRPQGGQGWNQPSPYYQGGNNGNFSNQPSLKDLIFSQAKTTDALSKKLAANEKILKNINVKLDGISSAFQNQLSFNKMIETQLAQLAAFIPANESGRITGQLEHSVKNVKAITTRGGKSTRDPPYPNPAGTRSSSSQEALPNNTAETEEVAQPKGIVPQEYCDTRLLPFPQRYRKPSVDEQFARFVEVIQNIHIHVPLLDAMQVPTYALYLKDILNNKRPLPTTEVKFDQALYDLEASVSIMPKEVFDKLNFTVLAPTPMRRELANSSVRYSAGIAEDVPVKIRDFFIPVDFVVLEMESDKETPLILGCLFHSTAGANIDVGTGSIHFRINRRNRSSSFSQGLSNAPW</sequence>
<name>A0A5S6R982_ORYSJ</name>
<dbReference type="EMBL" id="AC116601">
    <property type="protein sequence ID" value="AAM08717.1"/>
    <property type="molecule type" value="Genomic_DNA"/>
</dbReference>
<dbReference type="InterPro" id="IPR021109">
    <property type="entry name" value="Peptidase_aspartic_dom_sf"/>
</dbReference>
<dbReference type="CDD" id="cd00303">
    <property type="entry name" value="retropepsin_like"/>
    <property type="match status" value="1"/>
</dbReference>
<evidence type="ECO:0000313" key="2">
    <source>
        <dbReference type="EMBL" id="AAL31663.1"/>
    </source>
</evidence>
<gene>
    <name evidence="2" type="primary">OSJNBa0079B05.18</name>
    <name evidence="3" type="synonym">OSJNAa0079B05.10</name>
</gene>
<dbReference type="Gene3D" id="2.40.70.10">
    <property type="entry name" value="Acid Proteases"/>
    <property type="match status" value="1"/>
</dbReference>